<dbReference type="AlphaFoldDB" id="A0AAN5C9V9"/>
<evidence type="ECO:0000313" key="2">
    <source>
        <dbReference type="Proteomes" id="UP001328107"/>
    </source>
</evidence>
<feature type="non-terminal residue" evidence="1">
    <location>
        <position position="64"/>
    </location>
</feature>
<comment type="caution">
    <text evidence="1">The sequence shown here is derived from an EMBL/GenBank/DDBJ whole genome shotgun (WGS) entry which is preliminary data.</text>
</comment>
<name>A0AAN5C9V9_9BILA</name>
<protein>
    <submittedName>
        <fullName evidence="1">Uncharacterized protein</fullName>
    </submittedName>
</protein>
<dbReference type="EMBL" id="BTRK01000003">
    <property type="protein sequence ID" value="GMR43383.1"/>
    <property type="molecule type" value="Genomic_DNA"/>
</dbReference>
<organism evidence="1 2">
    <name type="scientific">Pristionchus mayeri</name>
    <dbReference type="NCBI Taxonomy" id="1317129"/>
    <lineage>
        <taxon>Eukaryota</taxon>
        <taxon>Metazoa</taxon>
        <taxon>Ecdysozoa</taxon>
        <taxon>Nematoda</taxon>
        <taxon>Chromadorea</taxon>
        <taxon>Rhabditida</taxon>
        <taxon>Rhabditina</taxon>
        <taxon>Diplogasteromorpha</taxon>
        <taxon>Diplogasteroidea</taxon>
        <taxon>Neodiplogasteridae</taxon>
        <taxon>Pristionchus</taxon>
    </lineage>
</organism>
<reference evidence="2" key="1">
    <citation type="submission" date="2022-10" db="EMBL/GenBank/DDBJ databases">
        <title>Genome assembly of Pristionchus species.</title>
        <authorList>
            <person name="Yoshida K."/>
            <person name="Sommer R.J."/>
        </authorList>
    </citation>
    <scope>NUCLEOTIDE SEQUENCE [LARGE SCALE GENOMIC DNA]</scope>
    <source>
        <strain evidence="2">RS5460</strain>
    </source>
</reference>
<gene>
    <name evidence="1" type="ORF">PMAYCL1PPCAC_13578</name>
</gene>
<feature type="non-terminal residue" evidence="1">
    <location>
        <position position="1"/>
    </location>
</feature>
<dbReference type="Proteomes" id="UP001328107">
    <property type="component" value="Unassembled WGS sequence"/>
</dbReference>
<proteinExistence type="predicted"/>
<keyword evidence="2" id="KW-1185">Reference proteome</keyword>
<evidence type="ECO:0000313" key="1">
    <source>
        <dbReference type="EMBL" id="GMR43383.1"/>
    </source>
</evidence>
<sequence>LWYNGEWIIYRSTETDRWYTSVTCENRTSSTQKPATTLLIPTTTTSPSGHLMTGKSIYTSTSTS</sequence>
<accession>A0AAN5C9V9</accession>